<accession>A0A1H6JFG2</accession>
<evidence type="ECO:0000313" key="2">
    <source>
        <dbReference type="Proteomes" id="UP000199371"/>
    </source>
</evidence>
<dbReference type="AlphaFoldDB" id="A0A1H6JFG2"/>
<sequence>MLKNIFFMIILIIGIMNTAFASIAKITSCNPCGEAGREYAAKSVFNWNESGIVYVVDLYTREGRKYNVYIDYVIEGPDQFPIHKTNLIPLNPAEQAAFSDIFSLYDSIKLALQNNTYANNGVMSSILQGSVDPFNLGTVQVIYPEITVHDFLSSSQMRNNMFESHIASGVYNITGIANRITDVLTLGALHLKDIKFGYRLEFPDGSSILVYPSLSSKTLHVAENTARDADNNTVPTNRNMITGSYQFSNPESYQSMRQYLETMFGVSVFNNMTCTSYVMICSFSGTTLTCTVPRCAY</sequence>
<keyword evidence="2" id="KW-1185">Reference proteome</keyword>
<organism evidence="1 2">
    <name type="scientific">Rheinheimera pacifica</name>
    <dbReference type="NCBI Taxonomy" id="173990"/>
    <lineage>
        <taxon>Bacteria</taxon>
        <taxon>Pseudomonadati</taxon>
        <taxon>Pseudomonadota</taxon>
        <taxon>Gammaproteobacteria</taxon>
        <taxon>Chromatiales</taxon>
        <taxon>Chromatiaceae</taxon>
        <taxon>Rheinheimera</taxon>
    </lineage>
</organism>
<evidence type="ECO:0000313" key="1">
    <source>
        <dbReference type="EMBL" id="SEH57832.1"/>
    </source>
</evidence>
<dbReference type="RefSeq" id="WP_092789406.1">
    <property type="nucleotide sequence ID" value="NZ_FNXF01000001.1"/>
</dbReference>
<dbReference type="EMBL" id="FNXF01000001">
    <property type="protein sequence ID" value="SEH57832.1"/>
    <property type="molecule type" value="Genomic_DNA"/>
</dbReference>
<proteinExistence type="predicted"/>
<name>A0A1H6JFG2_9GAMM</name>
<gene>
    <name evidence="1" type="ORF">SAMN05660691_00282</name>
</gene>
<reference evidence="2" key="1">
    <citation type="submission" date="2016-10" db="EMBL/GenBank/DDBJ databases">
        <authorList>
            <person name="Varghese N."/>
            <person name="Submissions S."/>
        </authorList>
    </citation>
    <scope>NUCLEOTIDE SEQUENCE [LARGE SCALE GENOMIC DNA]</scope>
    <source>
        <strain evidence="2">DSM 17616</strain>
    </source>
</reference>
<dbReference type="Proteomes" id="UP000199371">
    <property type="component" value="Unassembled WGS sequence"/>
</dbReference>
<protein>
    <submittedName>
        <fullName evidence="1">Uncharacterized protein</fullName>
    </submittedName>
</protein>